<evidence type="ECO:0000256" key="6">
    <source>
        <dbReference type="RuleBase" id="RU366025"/>
    </source>
</evidence>
<evidence type="ECO:0000256" key="5">
    <source>
        <dbReference type="ARBA" id="ARBA00022807"/>
    </source>
</evidence>
<dbReference type="Gene3D" id="3.90.70.10">
    <property type="entry name" value="Cysteine proteinases"/>
    <property type="match status" value="1"/>
</dbReference>
<dbReference type="PROSITE" id="PS50235">
    <property type="entry name" value="USP_3"/>
    <property type="match status" value="1"/>
</dbReference>
<sequence>MLAFGRFSAEEVRDISAGDHPAVKAALQRKSRAAAAAAAATSASTSAGPGAAQNGAPTKAQTNRAAATAAATAANDSGPAAAPEISNPPNAKAEMASYLRALVQRKAKHRLDLDAPERKTLVSARRGLYNLGNTCFINAVIQSLVLTPSLGSVWFAVLDKIPDLEASLDAERLEEVQTLRSLSELAVELLGSEQLAKAYLDRPVTAGATAVRPDEFIWLIRDFFENQGLTNRIQKDPTSEETRVRVHVPQQDAHEFLEWLLDRLNDEQVALLKSGASSSSESPSSDAPWANGSNNEAAHGNNHLDVSLESIEASNMGAWADEASGDGDADADGWQEVGRKGRNHVTTRVGHHHDDDEASVQTFISESFQGIVRSSLRTPGARESITLQPFMCLQLEVLNKAVRSVLDGLDLFMSPEILTDLLSQKHGNIQRGQKSLLFDKLPRVLILHLKRFVYDKKTNSPLKLNKLVTYPSKLVIPDNYLSTKLRQQLHAQGAAASSAASSSAAISATAGAGEPGTEPIAAAGPGAVPSMVPSGTFATRISSPAELREYQLHAVVQHQGNAAVQGHYISWTLDTATGAWMEHNDDKAKPKSLSEVLDNRDAYLLFYSRKH</sequence>
<evidence type="ECO:0000256" key="4">
    <source>
        <dbReference type="ARBA" id="ARBA00022801"/>
    </source>
</evidence>
<dbReference type="PANTHER" id="PTHR24006:SF687">
    <property type="entry name" value="UBIQUITIN CARBOXYL-TERMINAL HYDROLASE 10"/>
    <property type="match status" value="1"/>
</dbReference>
<dbReference type="SUPFAM" id="SSF54001">
    <property type="entry name" value="Cysteine proteinases"/>
    <property type="match status" value="1"/>
</dbReference>
<evidence type="ECO:0000259" key="8">
    <source>
        <dbReference type="PROSITE" id="PS50235"/>
    </source>
</evidence>
<evidence type="ECO:0000256" key="2">
    <source>
        <dbReference type="ARBA" id="ARBA00022670"/>
    </source>
</evidence>
<comment type="caution">
    <text evidence="9">The sequence shown here is derived from an EMBL/GenBank/DDBJ whole genome shotgun (WGS) entry which is preliminary data.</text>
</comment>
<dbReference type="EC" id="3.4.19.12" evidence="6"/>
<evidence type="ECO:0000256" key="7">
    <source>
        <dbReference type="SAM" id="MobiDB-lite"/>
    </source>
</evidence>
<dbReference type="GO" id="GO:0004843">
    <property type="term" value="F:cysteine-type deubiquitinase activity"/>
    <property type="evidence" value="ECO:0007669"/>
    <property type="project" value="UniProtKB-UniRule"/>
</dbReference>
<dbReference type="InterPro" id="IPR018200">
    <property type="entry name" value="USP_CS"/>
</dbReference>
<comment type="similarity">
    <text evidence="6">Belongs to the peptidase C19 family.</text>
</comment>
<dbReference type="PROSITE" id="PS00973">
    <property type="entry name" value="USP_2"/>
    <property type="match status" value="1"/>
</dbReference>
<feature type="region of interest" description="Disordered" evidence="7">
    <location>
        <begin position="30"/>
        <end position="89"/>
    </location>
</feature>
<keyword evidence="3 6" id="KW-0833">Ubl conjugation pathway</keyword>
<dbReference type="GO" id="GO:0005829">
    <property type="term" value="C:cytosol"/>
    <property type="evidence" value="ECO:0007669"/>
    <property type="project" value="TreeGrafter"/>
</dbReference>
<proteinExistence type="inferred from homology"/>
<keyword evidence="5 6" id="KW-0788">Thiol protease</keyword>
<dbReference type="Proteomes" id="UP000241890">
    <property type="component" value="Unassembled WGS sequence"/>
</dbReference>
<dbReference type="InParanoid" id="A0A2R5FZD5"/>
<keyword evidence="2 6" id="KW-0645">Protease</keyword>
<dbReference type="GO" id="GO:0016579">
    <property type="term" value="P:protein deubiquitination"/>
    <property type="evidence" value="ECO:0007669"/>
    <property type="project" value="InterPro"/>
</dbReference>
<dbReference type="PANTHER" id="PTHR24006">
    <property type="entry name" value="UBIQUITIN CARBOXYL-TERMINAL HYDROLASE"/>
    <property type="match status" value="1"/>
</dbReference>
<organism evidence="9 10">
    <name type="scientific">Hondaea fermentalgiana</name>
    <dbReference type="NCBI Taxonomy" id="2315210"/>
    <lineage>
        <taxon>Eukaryota</taxon>
        <taxon>Sar</taxon>
        <taxon>Stramenopiles</taxon>
        <taxon>Bigyra</taxon>
        <taxon>Labyrinthulomycetes</taxon>
        <taxon>Thraustochytrida</taxon>
        <taxon>Thraustochytriidae</taxon>
        <taxon>Hondaea</taxon>
    </lineage>
</organism>
<dbReference type="InterPro" id="IPR001394">
    <property type="entry name" value="Peptidase_C19_UCH"/>
</dbReference>
<dbReference type="AlphaFoldDB" id="A0A2R5FZD5"/>
<evidence type="ECO:0000256" key="1">
    <source>
        <dbReference type="ARBA" id="ARBA00000707"/>
    </source>
</evidence>
<evidence type="ECO:0000256" key="3">
    <source>
        <dbReference type="ARBA" id="ARBA00022786"/>
    </source>
</evidence>
<dbReference type="GO" id="GO:0005634">
    <property type="term" value="C:nucleus"/>
    <property type="evidence" value="ECO:0007669"/>
    <property type="project" value="TreeGrafter"/>
</dbReference>
<dbReference type="InterPro" id="IPR038765">
    <property type="entry name" value="Papain-like_cys_pep_sf"/>
</dbReference>
<dbReference type="EMBL" id="BEYU01000003">
    <property type="protein sequence ID" value="GBG24112.1"/>
    <property type="molecule type" value="Genomic_DNA"/>
</dbReference>
<protein>
    <recommendedName>
        <fullName evidence="6">Ubiquitin carboxyl-terminal hydrolase</fullName>
        <ecNumber evidence="6">3.4.19.12</ecNumber>
    </recommendedName>
</protein>
<evidence type="ECO:0000313" key="9">
    <source>
        <dbReference type="EMBL" id="GBG24112.1"/>
    </source>
</evidence>
<dbReference type="CDD" id="cd02257">
    <property type="entry name" value="Peptidase_C19"/>
    <property type="match status" value="1"/>
</dbReference>
<keyword evidence="10" id="KW-1185">Reference proteome</keyword>
<feature type="domain" description="USP" evidence="8">
    <location>
        <begin position="126"/>
        <end position="610"/>
    </location>
</feature>
<feature type="compositionally biased region" description="Low complexity" evidence="7">
    <location>
        <begin position="33"/>
        <end position="82"/>
    </location>
</feature>
<accession>A0A2R5FZD5</accession>
<dbReference type="InterPro" id="IPR050164">
    <property type="entry name" value="Peptidase_C19"/>
</dbReference>
<keyword evidence="4 6" id="KW-0378">Hydrolase</keyword>
<evidence type="ECO:0000313" key="10">
    <source>
        <dbReference type="Proteomes" id="UP000241890"/>
    </source>
</evidence>
<dbReference type="Pfam" id="PF00443">
    <property type="entry name" value="UCH"/>
    <property type="match status" value="1"/>
</dbReference>
<dbReference type="InterPro" id="IPR028889">
    <property type="entry name" value="USP"/>
</dbReference>
<dbReference type="OrthoDB" id="429671at2759"/>
<name>A0A2R5FZD5_9STRA</name>
<feature type="compositionally biased region" description="Low complexity" evidence="7">
    <location>
        <begin position="274"/>
        <end position="285"/>
    </location>
</feature>
<feature type="region of interest" description="Disordered" evidence="7">
    <location>
        <begin position="274"/>
        <end position="301"/>
    </location>
</feature>
<comment type="catalytic activity">
    <reaction evidence="1 6">
        <text>Thiol-dependent hydrolysis of ester, thioester, amide, peptide and isopeptide bonds formed by the C-terminal Gly of ubiquitin (a 76-residue protein attached to proteins as an intracellular targeting signal).</text>
        <dbReference type="EC" id="3.4.19.12"/>
    </reaction>
</comment>
<dbReference type="PROSITE" id="PS00972">
    <property type="entry name" value="USP_1"/>
    <property type="match status" value="1"/>
</dbReference>
<dbReference type="GO" id="GO:0006508">
    <property type="term" value="P:proteolysis"/>
    <property type="evidence" value="ECO:0007669"/>
    <property type="project" value="UniProtKB-KW"/>
</dbReference>
<reference evidence="9 10" key="1">
    <citation type="submission" date="2017-12" db="EMBL/GenBank/DDBJ databases">
        <title>Sequencing, de novo assembly and annotation of complete genome of a new Thraustochytrid species, strain FCC1311.</title>
        <authorList>
            <person name="Sedici K."/>
            <person name="Godart F."/>
            <person name="Aiese Cigliano R."/>
            <person name="Sanseverino W."/>
            <person name="Barakat M."/>
            <person name="Ortet P."/>
            <person name="Marechal E."/>
            <person name="Cagnac O."/>
            <person name="Amato A."/>
        </authorList>
    </citation>
    <scope>NUCLEOTIDE SEQUENCE [LARGE SCALE GENOMIC DNA]</scope>
</reference>
<gene>
    <name evidence="9" type="ORF">FCC1311_003302</name>
</gene>